<gene>
    <name evidence="2" type="ORF">CONLIGDRAFT_424738</name>
</gene>
<dbReference type="Proteomes" id="UP000182658">
    <property type="component" value="Unassembled WGS sequence"/>
</dbReference>
<keyword evidence="3" id="KW-1185">Reference proteome</keyword>
<organism evidence="2 3">
    <name type="scientific">Coniochaeta ligniaria NRRL 30616</name>
    <dbReference type="NCBI Taxonomy" id="1408157"/>
    <lineage>
        <taxon>Eukaryota</taxon>
        <taxon>Fungi</taxon>
        <taxon>Dikarya</taxon>
        <taxon>Ascomycota</taxon>
        <taxon>Pezizomycotina</taxon>
        <taxon>Sordariomycetes</taxon>
        <taxon>Sordariomycetidae</taxon>
        <taxon>Coniochaetales</taxon>
        <taxon>Coniochaetaceae</taxon>
        <taxon>Coniochaeta</taxon>
    </lineage>
</organism>
<proteinExistence type="predicted"/>
<dbReference type="InParanoid" id="A0A1J7JI76"/>
<dbReference type="EMBL" id="KV875099">
    <property type="protein sequence ID" value="OIW27330.1"/>
    <property type="molecule type" value="Genomic_DNA"/>
</dbReference>
<feature type="region of interest" description="Disordered" evidence="1">
    <location>
        <begin position="1"/>
        <end position="62"/>
    </location>
</feature>
<accession>A0A1J7JI76</accession>
<reference evidence="2 3" key="1">
    <citation type="submission" date="2016-10" db="EMBL/GenBank/DDBJ databases">
        <title>Draft genome sequence of Coniochaeta ligniaria NRRL30616, a lignocellulolytic fungus for bioabatement of inhibitors in plant biomass hydrolysates.</title>
        <authorList>
            <consortium name="DOE Joint Genome Institute"/>
            <person name="Jimenez D.J."/>
            <person name="Hector R.E."/>
            <person name="Riley R."/>
            <person name="Sun H."/>
            <person name="Grigoriev I.V."/>
            <person name="Van Elsas J.D."/>
            <person name="Nichols N.N."/>
        </authorList>
    </citation>
    <scope>NUCLEOTIDE SEQUENCE [LARGE SCALE GENOMIC DNA]</scope>
    <source>
        <strain evidence="2 3">NRRL 30616</strain>
    </source>
</reference>
<dbReference type="AlphaFoldDB" id="A0A1J7JI76"/>
<feature type="compositionally biased region" description="Basic residues" evidence="1">
    <location>
        <begin position="18"/>
        <end position="29"/>
    </location>
</feature>
<evidence type="ECO:0000313" key="2">
    <source>
        <dbReference type="EMBL" id="OIW27330.1"/>
    </source>
</evidence>
<evidence type="ECO:0000313" key="3">
    <source>
        <dbReference type="Proteomes" id="UP000182658"/>
    </source>
</evidence>
<name>A0A1J7JI76_9PEZI</name>
<sequence length="159" mass="18500">MHGKIERWFVQHADSSKASRRSIGRRAKWQTHPMSQCKEPATRQIGKGAGSSKARSTRRDTGWDILRKDRSRQIVVRQTNGEPHTSVMLMVRRENKLNFPNRKCRTTHCCTSEFSVKAAGNEPSVRRTTFRFLSRKKNARRTPWRMPRQVVMAQPQQGQ</sequence>
<evidence type="ECO:0000256" key="1">
    <source>
        <dbReference type="SAM" id="MobiDB-lite"/>
    </source>
</evidence>
<feature type="compositionally biased region" description="Basic and acidic residues" evidence="1">
    <location>
        <begin position="1"/>
        <end position="17"/>
    </location>
</feature>
<protein>
    <submittedName>
        <fullName evidence="2">Uncharacterized protein</fullName>
    </submittedName>
</protein>